<gene>
    <name evidence="4" type="ORF">V8G54_033170</name>
</gene>
<evidence type="ECO:0000259" key="3">
    <source>
        <dbReference type="Pfam" id="PF07732"/>
    </source>
</evidence>
<feature type="signal peptide" evidence="2">
    <location>
        <begin position="1"/>
        <end position="28"/>
    </location>
</feature>
<comment type="similarity">
    <text evidence="1">Belongs to the multicopper oxidase family.</text>
</comment>
<dbReference type="InterPro" id="IPR045087">
    <property type="entry name" value="Cu-oxidase_fam"/>
</dbReference>
<evidence type="ECO:0000313" key="5">
    <source>
        <dbReference type="Proteomes" id="UP001374535"/>
    </source>
</evidence>
<organism evidence="4 5">
    <name type="scientific">Vigna mungo</name>
    <name type="common">Black gram</name>
    <name type="synonym">Phaseolus mungo</name>
    <dbReference type="NCBI Taxonomy" id="3915"/>
    <lineage>
        <taxon>Eukaryota</taxon>
        <taxon>Viridiplantae</taxon>
        <taxon>Streptophyta</taxon>
        <taxon>Embryophyta</taxon>
        <taxon>Tracheophyta</taxon>
        <taxon>Spermatophyta</taxon>
        <taxon>Magnoliopsida</taxon>
        <taxon>eudicotyledons</taxon>
        <taxon>Gunneridae</taxon>
        <taxon>Pentapetalae</taxon>
        <taxon>rosids</taxon>
        <taxon>fabids</taxon>
        <taxon>Fabales</taxon>
        <taxon>Fabaceae</taxon>
        <taxon>Papilionoideae</taxon>
        <taxon>50 kb inversion clade</taxon>
        <taxon>NPAAA clade</taxon>
        <taxon>indigoferoid/millettioid clade</taxon>
        <taxon>Phaseoleae</taxon>
        <taxon>Vigna</taxon>
    </lineage>
</organism>
<dbReference type="SUPFAM" id="SSF49503">
    <property type="entry name" value="Cupredoxins"/>
    <property type="match status" value="1"/>
</dbReference>
<dbReference type="EMBL" id="CP144691">
    <property type="protein sequence ID" value="WVY94082.1"/>
    <property type="molecule type" value="Genomic_DNA"/>
</dbReference>
<dbReference type="InterPro" id="IPR008972">
    <property type="entry name" value="Cupredoxin"/>
</dbReference>
<proteinExistence type="inferred from homology"/>
<dbReference type="Gene3D" id="2.60.40.420">
    <property type="entry name" value="Cupredoxins - blue copper proteins"/>
    <property type="match status" value="1"/>
</dbReference>
<dbReference type="InterPro" id="IPR011707">
    <property type="entry name" value="Cu-oxidase-like_N"/>
</dbReference>
<keyword evidence="5" id="KW-1185">Reference proteome</keyword>
<evidence type="ECO:0000256" key="1">
    <source>
        <dbReference type="ARBA" id="ARBA00010609"/>
    </source>
</evidence>
<dbReference type="PANTHER" id="PTHR11709">
    <property type="entry name" value="MULTI-COPPER OXIDASE"/>
    <property type="match status" value="1"/>
</dbReference>
<dbReference type="PANTHER" id="PTHR11709:SF68">
    <property type="entry name" value="LACCASE-13"/>
    <property type="match status" value="1"/>
</dbReference>
<feature type="domain" description="Plastocyanin-like" evidence="3">
    <location>
        <begin position="38"/>
        <end position="88"/>
    </location>
</feature>
<name>A0AAQ3MMW6_VIGMU</name>
<dbReference type="GO" id="GO:0016491">
    <property type="term" value="F:oxidoreductase activity"/>
    <property type="evidence" value="ECO:0007669"/>
    <property type="project" value="TreeGrafter"/>
</dbReference>
<dbReference type="AlphaFoldDB" id="A0AAQ3MMW6"/>
<sequence length="116" mass="13055">MKTFHLPGKSCSWFVLALFAFIASLASATELHFHEFVVQARPVTRLCKTQSIITVNGQFPGPTVEARNGDFVIIKVVNAAQYNISIHWYIASSFSFIFTWNSCLNIILFGQNFSPH</sequence>
<protein>
    <recommendedName>
        <fullName evidence="3">Plastocyanin-like domain-containing protein</fullName>
    </recommendedName>
</protein>
<dbReference type="Pfam" id="PF07732">
    <property type="entry name" value="Cu-oxidase_3"/>
    <property type="match status" value="1"/>
</dbReference>
<evidence type="ECO:0000313" key="4">
    <source>
        <dbReference type="EMBL" id="WVY94082.1"/>
    </source>
</evidence>
<keyword evidence="2" id="KW-0732">Signal</keyword>
<dbReference type="GO" id="GO:0005507">
    <property type="term" value="F:copper ion binding"/>
    <property type="evidence" value="ECO:0007669"/>
    <property type="project" value="InterPro"/>
</dbReference>
<accession>A0AAQ3MMW6</accession>
<dbReference type="Proteomes" id="UP001374535">
    <property type="component" value="Chromosome 10"/>
</dbReference>
<evidence type="ECO:0000256" key="2">
    <source>
        <dbReference type="SAM" id="SignalP"/>
    </source>
</evidence>
<feature type="chain" id="PRO_5042830813" description="Plastocyanin-like domain-containing protein" evidence="2">
    <location>
        <begin position="29"/>
        <end position="116"/>
    </location>
</feature>
<reference evidence="4 5" key="1">
    <citation type="journal article" date="2023" name="Life. Sci Alliance">
        <title>Evolutionary insights into 3D genome organization and epigenetic landscape of Vigna mungo.</title>
        <authorList>
            <person name="Junaid A."/>
            <person name="Singh B."/>
            <person name="Bhatia S."/>
        </authorList>
    </citation>
    <scope>NUCLEOTIDE SEQUENCE [LARGE SCALE GENOMIC DNA]</scope>
    <source>
        <strain evidence="4">Urdbean</strain>
    </source>
</reference>